<gene>
    <name evidence="1" type="ORF">N7458_007174</name>
</gene>
<name>A0AAD6C823_9EURO</name>
<dbReference type="EMBL" id="JAPVEA010000006">
    <property type="protein sequence ID" value="KAJ5450725.1"/>
    <property type="molecule type" value="Genomic_DNA"/>
</dbReference>
<reference evidence="1" key="1">
    <citation type="submission" date="2022-12" db="EMBL/GenBank/DDBJ databases">
        <authorList>
            <person name="Petersen C."/>
        </authorList>
    </citation>
    <scope>NUCLEOTIDE SEQUENCE</scope>
    <source>
        <strain evidence="1">IBT 16125</strain>
    </source>
</reference>
<keyword evidence="2" id="KW-1185">Reference proteome</keyword>
<comment type="caution">
    <text evidence="1">The sequence shown here is derived from an EMBL/GenBank/DDBJ whole genome shotgun (WGS) entry which is preliminary data.</text>
</comment>
<organism evidence="1 2">
    <name type="scientific">Penicillium daleae</name>
    <dbReference type="NCBI Taxonomy" id="63821"/>
    <lineage>
        <taxon>Eukaryota</taxon>
        <taxon>Fungi</taxon>
        <taxon>Dikarya</taxon>
        <taxon>Ascomycota</taxon>
        <taxon>Pezizomycotina</taxon>
        <taxon>Eurotiomycetes</taxon>
        <taxon>Eurotiomycetidae</taxon>
        <taxon>Eurotiales</taxon>
        <taxon>Aspergillaceae</taxon>
        <taxon>Penicillium</taxon>
    </lineage>
</organism>
<evidence type="ECO:0000313" key="2">
    <source>
        <dbReference type="Proteomes" id="UP001213681"/>
    </source>
</evidence>
<protein>
    <submittedName>
        <fullName evidence="1">Copper amine oxidase</fullName>
    </submittedName>
</protein>
<reference evidence="1" key="2">
    <citation type="journal article" date="2023" name="IMA Fungus">
        <title>Comparative genomic study of the Penicillium genus elucidates a diverse pangenome and 15 lateral gene transfer events.</title>
        <authorList>
            <person name="Petersen C."/>
            <person name="Sorensen T."/>
            <person name="Nielsen M.R."/>
            <person name="Sondergaard T.E."/>
            <person name="Sorensen J.L."/>
            <person name="Fitzpatrick D.A."/>
            <person name="Frisvad J.C."/>
            <person name="Nielsen K.L."/>
        </authorList>
    </citation>
    <scope>NUCLEOTIDE SEQUENCE</scope>
    <source>
        <strain evidence="1">IBT 16125</strain>
    </source>
</reference>
<dbReference type="GO" id="GO:0008131">
    <property type="term" value="F:primary methylamine oxidase activity"/>
    <property type="evidence" value="ECO:0007669"/>
    <property type="project" value="InterPro"/>
</dbReference>
<dbReference type="InterPro" id="IPR036460">
    <property type="entry name" value="Cu_amine_oxidase_C_sf"/>
</dbReference>
<dbReference type="RefSeq" id="XP_056766260.1">
    <property type="nucleotide sequence ID" value="XM_056910556.1"/>
</dbReference>
<proteinExistence type="predicted"/>
<dbReference type="AlphaFoldDB" id="A0AAD6C823"/>
<dbReference type="GeneID" id="81600799"/>
<dbReference type="GO" id="GO:0005507">
    <property type="term" value="F:copper ion binding"/>
    <property type="evidence" value="ECO:0007669"/>
    <property type="project" value="InterPro"/>
</dbReference>
<dbReference type="GO" id="GO:0048038">
    <property type="term" value="F:quinone binding"/>
    <property type="evidence" value="ECO:0007669"/>
    <property type="project" value="InterPro"/>
</dbReference>
<evidence type="ECO:0000313" key="1">
    <source>
        <dbReference type="EMBL" id="KAJ5450725.1"/>
    </source>
</evidence>
<accession>A0AAD6C823</accession>
<dbReference type="Gene3D" id="2.70.98.20">
    <property type="entry name" value="Copper amine oxidase, catalytic domain"/>
    <property type="match status" value="1"/>
</dbReference>
<sequence length="112" mass="12700">MRNPENNSPDSNHYSSPVDVMVIVDLCKMGFEKIIRCLLGRISPLLLSALKCRTDAPILSSLNTIIACKRTSRTTTKPYHVIQPEGASFTVKVCLVEWEKRCFRVGFNWREG</sequence>
<dbReference type="GO" id="GO:0009308">
    <property type="term" value="P:amine metabolic process"/>
    <property type="evidence" value="ECO:0007669"/>
    <property type="project" value="InterPro"/>
</dbReference>
<dbReference type="Proteomes" id="UP001213681">
    <property type="component" value="Unassembled WGS sequence"/>
</dbReference>
<dbReference type="SUPFAM" id="SSF49998">
    <property type="entry name" value="Amine oxidase catalytic domain"/>
    <property type="match status" value="1"/>
</dbReference>
<dbReference type="Gene3D" id="3.10.450.40">
    <property type="match status" value="1"/>
</dbReference>